<comment type="caution">
    <text evidence="8">The sequence shown here is derived from an EMBL/GenBank/DDBJ whole genome shotgun (WGS) entry which is preliminary data.</text>
</comment>
<gene>
    <name evidence="8" type="ORF">PL594_22315</name>
</gene>
<dbReference type="Pfam" id="PF02706">
    <property type="entry name" value="Wzz"/>
    <property type="match status" value="1"/>
</dbReference>
<comment type="subcellular location">
    <subcellularLocation>
        <location evidence="1">Cell membrane</location>
        <topology evidence="1">Multi-pass membrane protein</topology>
    </subcellularLocation>
</comment>
<evidence type="ECO:0000256" key="2">
    <source>
        <dbReference type="ARBA" id="ARBA00022475"/>
    </source>
</evidence>
<dbReference type="AlphaFoldDB" id="A0AAP3NMF1"/>
<evidence type="ECO:0000256" key="1">
    <source>
        <dbReference type="ARBA" id="ARBA00004651"/>
    </source>
</evidence>
<evidence type="ECO:0000256" key="6">
    <source>
        <dbReference type="SAM" id="Phobius"/>
    </source>
</evidence>
<dbReference type="GO" id="GO:0004713">
    <property type="term" value="F:protein tyrosine kinase activity"/>
    <property type="evidence" value="ECO:0007669"/>
    <property type="project" value="TreeGrafter"/>
</dbReference>
<evidence type="ECO:0000256" key="3">
    <source>
        <dbReference type="ARBA" id="ARBA00022692"/>
    </source>
</evidence>
<dbReference type="InterPro" id="IPR003856">
    <property type="entry name" value="LPS_length_determ_N"/>
</dbReference>
<protein>
    <submittedName>
        <fullName evidence="8">Wzz/FepE/Etk N-terminal domain-containing protein</fullName>
    </submittedName>
</protein>
<sequence length="147" mass="16833">MTDEQKNTPSGTEQREENVDLYALFFKYFAYWPWFVASVLVCIISAFIYLRYQAPVYNVDAAVLIKEGDKKGGSSNNPMGALQDLGMFSMTNNFDNEVEILKSRTLIKKVVNHLNLYISVAEERMFGYNTPLYKSTPVKVYMTPEEA</sequence>
<dbReference type="RefSeq" id="WP_271690893.1">
    <property type="nucleotide sequence ID" value="NZ_JBCHIR010000134.1"/>
</dbReference>
<dbReference type="InterPro" id="IPR050445">
    <property type="entry name" value="Bact_polysacc_biosynth/exp"/>
</dbReference>
<dbReference type="PANTHER" id="PTHR32309">
    <property type="entry name" value="TYROSINE-PROTEIN KINASE"/>
    <property type="match status" value="1"/>
</dbReference>
<keyword evidence="5 6" id="KW-0472">Membrane</keyword>
<dbReference type="PANTHER" id="PTHR32309:SF13">
    <property type="entry name" value="FERRIC ENTEROBACTIN TRANSPORT PROTEIN FEPE"/>
    <property type="match status" value="1"/>
</dbReference>
<feature type="domain" description="Polysaccharide chain length determinant N-terminal" evidence="7">
    <location>
        <begin position="18"/>
        <end position="114"/>
    </location>
</feature>
<dbReference type="EMBL" id="JAQKEI010000068">
    <property type="protein sequence ID" value="MDB0854225.1"/>
    <property type="molecule type" value="Genomic_DNA"/>
</dbReference>
<keyword evidence="3 6" id="KW-0812">Transmembrane</keyword>
<evidence type="ECO:0000313" key="9">
    <source>
        <dbReference type="Proteomes" id="UP001210999"/>
    </source>
</evidence>
<evidence type="ECO:0000256" key="5">
    <source>
        <dbReference type="ARBA" id="ARBA00023136"/>
    </source>
</evidence>
<accession>A0AAP3NMF1</accession>
<keyword evidence="2" id="KW-1003">Cell membrane</keyword>
<dbReference type="Proteomes" id="UP001210999">
    <property type="component" value="Unassembled WGS sequence"/>
</dbReference>
<name>A0AAP3NMF1_PHOVU</name>
<dbReference type="GO" id="GO:0005886">
    <property type="term" value="C:plasma membrane"/>
    <property type="evidence" value="ECO:0007669"/>
    <property type="project" value="UniProtKB-SubCell"/>
</dbReference>
<evidence type="ECO:0000259" key="7">
    <source>
        <dbReference type="Pfam" id="PF02706"/>
    </source>
</evidence>
<keyword evidence="4 6" id="KW-1133">Transmembrane helix</keyword>
<organism evidence="8 9">
    <name type="scientific">Phocaeicola vulgatus</name>
    <name type="common">Bacteroides vulgatus</name>
    <dbReference type="NCBI Taxonomy" id="821"/>
    <lineage>
        <taxon>Bacteria</taxon>
        <taxon>Pseudomonadati</taxon>
        <taxon>Bacteroidota</taxon>
        <taxon>Bacteroidia</taxon>
        <taxon>Bacteroidales</taxon>
        <taxon>Bacteroidaceae</taxon>
        <taxon>Phocaeicola</taxon>
    </lineage>
</organism>
<proteinExistence type="predicted"/>
<reference evidence="8" key="1">
    <citation type="submission" date="2023-01" db="EMBL/GenBank/DDBJ databases">
        <title>Human gut microbiome strain richness.</title>
        <authorList>
            <person name="Chen-Liaw A."/>
        </authorList>
    </citation>
    <scope>NUCLEOTIDE SEQUENCE</scope>
    <source>
        <strain evidence="8">H9_m1001271B151109d0_201107</strain>
    </source>
</reference>
<feature type="transmembrane region" description="Helical" evidence="6">
    <location>
        <begin position="31"/>
        <end position="50"/>
    </location>
</feature>
<evidence type="ECO:0000256" key="4">
    <source>
        <dbReference type="ARBA" id="ARBA00022989"/>
    </source>
</evidence>
<evidence type="ECO:0000313" key="8">
    <source>
        <dbReference type="EMBL" id="MDB0854225.1"/>
    </source>
</evidence>
<feature type="non-terminal residue" evidence="8">
    <location>
        <position position="147"/>
    </location>
</feature>